<feature type="compositionally biased region" description="Basic and acidic residues" evidence="1">
    <location>
        <begin position="748"/>
        <end position="764"/>
    </location>
</feature>
<feature type="region of interest" description="Disordered" evidence="1">
    <location>
        <begin position="141"/>
        <end position="186"/>
    </location>
</feature>
<gene>
    <name evidence="2" type="ORF">PDE001_LOCUS6762</name>
</gene>
<feature type="compositionally biased region" description="Low complexity" evidence="1">
    <location>
        <begin position="770"/>
        <end position="779"/>
    </location>
</feature>
<evidence type="ECO:0000313" key="3">
    <source>
        <dbReference type="Proteomes" id="UP001162029"/>
    </source>
</evidence>
<dbReference type="EMBL" id="CANTFM010001299">
    <property type="protein sequence ID" value="CAI5737963.1"/>
    <property type="molecule type" value="Genomic_DNA"/>
</dbReference>
<dbReference type="AlphaFoldDB" id="A0AAV0UP14"/>
<keyword evidence="3" id="KW-1185">Reference proteome</keyword>
<feature type="region of interest" description="Disordered" evidence="1">
    <location>
        <begin position="641"/>
        <end position="667"/>
    </location>
</feature>
<protein>
    <submittedName>
        <fullName evidence="2">Uncharacterized protein</fullName>
    </submittedName>
</protein>
<sequence length="1244" mass="138574">MDRNDSTTEEEATSSSSNALNIIESDEQDPNAEAFADMATSSMEMNLELPIRPFLTRSEVEEQEKSKLSAYEVLRNGAVHYSRREDKMRALQKHPVVVFVAADGRTVGCKCGRNVRLNPPWYILKFEQHVASRNCTFLRQNNKKRKRETREAGGSLEEHEESEKAMHIDSGQEQLAEGGGQDDDEEVNDYSLQSVDVILQREFGLVANGQQTIVPLSETLSDARLRMLKGAVVLRDNPQFKRITPDGRFAECKCSRIVLLSAPWQPGQFLMHVADKQKPKKRAKTASAAVKSVERKQKKRVCASGVSSSTAGKSVVSLGLPMRPTIANAFVQVHKTKKSFPREIRWDIARARGLLPCPGLRDERMKMFVTSSIQLTGGARYRHKIARELFPHLFSDSSEYDPTDEVDHEVEMDHLNSQSSSKKRQPKLQQQLLEAEKLLLHDVIEGEALWFVDKDGNSVRSLDCFGIVDLSKGDTRCASCTVLRSNAALRAAAAAKYKMAMLSGPPRNPINRKFCFGCVCSLLEAEFDMREPFARVLRDLALADIPSALNTWMEMATMGLSGVFDTHPALLGLTEAMVRLKDKEQRGVGLQNMTYSNLLDTFMRSLADLSPDACELFQKHLGGRKQRQLQAMAVKSVVPSGRRLQLQTSSDGSRTGQDQQTGESLYDGVGNSATVVRVTSDEGFVHLLDPCVVGLEMPPLSIGDIQDIDLSTFPAPSAMQLHENQFNSLVRGDEVILTVSPVVAESAHTSESDPADKQARKESECQGDISMSSTTETTSVEVVMSVARPNHDDVTDEPKETVIEGQTESDPDAVAFLTELSSPKDNSKTNDALMPSDHVPCTGLRDENVQAYVANAVQIVGGSRPRYVIARELFPQVFANDKKVRIVDKLSNEQRLVLQDAVFSECLWRVDKEGRCVRSLRCKRFVPAPRNHARGSSQNQGVCRACRDLRTVPNFRSVLSRSKMPKKLENIKYMPSVYTKSDPFLRKLSKNSAFRGLYQCVKGMAAQGPEKSSEAGAERLKRVHFWLRFARMGVFGHFKSHPVFEGLMKSMVEVKDKERRGVGKQNMQYSPTLDEFMQNMAQISTEAFELFAAKFCGRTLRSQKVKRRSTSTAPSVFTTPAKTAELTSLEGNSGGVVFTAHSPIAQSQPPQHQHYLMAPDDLLSGRSLSSEESQRFMDCMLDEVRLSVSREMQLVAEEERRGVEKAGDIPTSSAEHEQQTDEGDDNHLNPETYLNDEGVLITEI</sequence>
<comment type="caution">
    <text evidence="2">The sequence shown here is derived from an EMBL/GenBank/DDBJ whole genome shotgun (WGS) entry which is preliminary data.</text>
</comment>
<feature type="region of interest" description="Disordered" evidence="1">
    <location>
        <begin position="745"/>
        <end position="779"/>
    </location>
</feature>
<evidence type="ECO:0000256" key="1">
    <source>
        <dbReference type="SAM" id="MobiDB-lite"/>
    </source>
</evidence>
<dbReference type="Proteomes" id="UP001162029">
    <property type="component" value="Unassembled WGS sequence"/>
</dbReference>
<feature type="compositionally biased region" description="Basic and acidic residues" evidence="1">
    <location>
        <begin position="1198"/>
        <end position="1207"/>
    </location>
</feature>
<organism evidence="2 3">
    <name type="scientific">Peronospora destructor</name>
    <dbReference type="NCBI Taxonomy" id="86335"/>
    <lineage>
        <taxon>Eukaryota</taxon>
        <taxon>Sar</taxon>
        <taxon>Stramenopiles</taxon>
        <taxon>Oomycota</taxon>
        <taxon>Peronosporomycetes</taxon>
        <taxon>Peronosporales</taxon>
        <taxon>Peronosporaceae</taxon>
        <taxon>Peronospora</taxon>
    </lineage>
</organism>
<name>A0AAV0UP14_9STRA</name>
<feature type="region of interest" description="Disordered" evidence="1">
    <location>
        <begin position="1198"/>
        <end position="1244"/>
    </location>
</feature>
<evidence type="ECO:0000313" key="2">
    <source>
        <dbReference type="EMBL" id="CAI5737963.1"/>
    </source>
</evidence>
<feature type="region of interest" description="Disordered" evidence="1">
    <location>
        <begin position="1"/>
        <end position="31"/>
    </location>
</feature>
<feature type="compositionally biased region" description="Polar residues" evidence="1">
    <location>
        <begin position="645"/>
        <end position="663"/>
    </location>
</feature>
<accession>A0AAV0UP14</accession>
<reference evidence="2" key="1">
    <citation type="submission" date="2022-12" db="EMBL/GenBank/DDBJ databases">
        <authorList>
            <person name="Webb A."/>
        </authorList>
    </citation>
    <scope>NUCLEOTIDE SEQUENCE</scope>
    <source>
        <strain evidence="2">Pd1</strain>
    </source>
</reference>
<proteinExistence type="predicted"/>